<evidence type="ECO:0000313" key="1">
    <source>
        <dbReference type="EMBL" id="GAA2435750.1"/>
    </source>
</evidence>
<dbReference type="EMBL" id="BAAARW010000020">
    <property type="protein sequence ID" value="GAA2435750.1"/>
    <property type="molecule type" value="Genomic_DNA"/>
</dbReference>
<dbReference type="Proteomes" id="UP001501231">
    <property type="component" value="Unassembled WGS sequence"/>
</dbReference>
<organism evidence="1 2">
    <name type="scientific">Actinomadura vinacea</name>
    <dbReference type="NCBI Taxonomy" id="115336"/>
    <lineage>
        <taxon>Bacteria</taxon>
        <taxon>Bacillati</taxon>
        <taxon>Actinomycetota</taxon>
        <taxon>Actinomycetes</taxon>
        <taxon>Streptosporangiales</taxon>
        <taxon>Thermomonosporaceae</taxon>
        <taxon>Actinomadura</taxon>
    </lineage>
</organism>
<sequence>MRERGPTRWARELLDEAAALLVERRYRSALRCVLVVFDVHPDLPEARRLASEIVYLGARDTTDAEPEERVGPQEMDDSRLNAIYSACEAPGCALAWMSAHHMLDGRRAVIRNARGGRCDACKATFCNRHARAGGDGLACPRCGGALDLAPPPNGRRWSGRTKRLNKPLAHVFVLVEGAEPPSAGYLTEMCRNLIPEVFEDEGVKISANCALKFRDDGQMLAMTCAAQLDSAYLTDAYDMRVSPGEKAGPDGHRWVIVKIFENRPKHVDPDAG</sequence>
<reference evidence="1 2" key="1">
    <citation type="journal article" date="2019" name="Int. J. Syst. Evol. Microbiol.">
        <title>The Global Catalogue of Microorganisms (GCM) 10K type strain sequencing project: providing services to taxonomists for standard genome sequencing and annotation.</title>
        <authorList>
            <consortium name="The Broad Institute Genomics Platform"/>
            <consortium name="The Broad Institute Genome Sequencing Center for Infectious Disease"/>
            <person name="Wu L."/>
            <person name="Ma J."/>
        </authorList>
    </citation>
    <scope>NUCLEOTIDE SEQUENCE [LARGE SCALE GENOMIC DNA]</scope>
    <source>
        <strain evidence="1 2">JCM 3325</strain>
    </source>
</reference>
<gene>
    <name evidence="1" type="ORF">GCM10010191_58060</name>
</gene>
<name>A0ABN3JRJ6_9ACTN</name>
<proteinExistence type="predicted"/>
<dbReference type="RefSeq" id="WP_344593139.1">
    <property type="nucleotide sequence ID" value="NZ_BAAARW010000020.1"/>
</dbReference>
<accession>A0ABN3JRJ6</accession>
<evidence type="ECO:0000313" key="2">
    <source>
        <dbReference type="Proteomes" id="UP001501231"/>
    </source>
</evidence>
<comment type="caution">
    <text evidence="1">The sequence shown here is derived from an EMBL/GenBank/DDBJ whole genome shotgun (WGS) entry which is preliminary data.</text>
</comment>
<keyword evidence="2" id="KW-1185">Reference proteome</keyword>
<protein>
    <submittedName>
        <fullName evidence="1">Uncharacterized protein</fullName>
    </submittedName>
</protein>